<dbReference type="Gene3D" id="3.40.1190.20">
    <property type="match status" value="1"/>
</dbReference>
<dbReference type="Proteomes" id="UP001597182">
    <property type="component" value="Unassembled WGS sequence"/>
</dbReference>
<comment type="catalytic activity">
    <reaction evidence="6">
        <text>(6S)-NADPHX + ADP = AMP + phosphate + NADPH + H(+)</text>
        <dbReference type="Rhea" id="RHEA:32235"/>
        <dbReference type="ChEBI" id="CHEBI:15378"/>
        <dbReference type="ChEBI" id="CHEBI:43474"/>
        <dbReference type="ChEBI" id="CHEBI:57783"/>
        <dbReference type="ChEBI" id="CHEBI:64076"/>
        <dbReference type="ChEBI" id="CHEBI:456215"/>
        <dbReference type="ChEBI" id="CHEBI:456216"/>
        <dbReference type="EC" id="4.2.1.136"/>
    </reaction>
</comment>
<feature type="domain" description="YjeF C-terminal" evidence="7">
    <location>
        <begin position="18"/>
        <end position="299"/>
    </location>
</feature>
<comment type="function">
    <text evidence="6">Catalyzes the dehydration of the S-form of NAD(P)HX at the expense of ADP, which is converted to AMP. Together with NAD(P)HX epimerase, which catalyzes the epimerization of the S- and R-forms, the enzyme allows the repair of both epimers of NAD(P)HX, a damaged form of NAD(P)H that is a result of enzymatic or heat-dependent hydration.</text>
</comment>
<dbReference type="PROSITE" id="PS51383">
    <property type="entry name" value="YJEF_C_3"/>
    <property type="match status" value="1"/>
</dbReference>
<reference evidence="9" key="1">
    <citation type="journal article" date="2019" name="Int. J. Syst. Evol. Microbiol.">
        <title>The Global Catalogue of Microorganisms (GCM) 10K type strain sequencing project: providing services to taxonomists for standard genome sequencing and annotation.</title>
        <authorList>
            <consortium name="The Broad Institute Genomics Platform"/>
            <consortium name="The Broad Institute Genome Sequencing Center for Infectious Disease"/>
            <person name="Wu L."/>
            <person name="Ma J."/>
        </authorList>
    </citation>
    <scope>NUCLEOTIDE SEQUENCE [LARGE SCALE GENOMIC DNA]</scope>
    <source>
        <strain evidence="9">CCUG 49018</strain>
    </source>
</reference>
<keyword evidence="1 6" id="KW-0547">Nucleotide-binding</keyword>
<evidence type="ECO:0000256" key="3">
    <source>
        <dbReference type="ARBA" id="ARBA00022857"/>
    </source>
</evidence>
<dbReference type="NCBIfam" id="TIGR00196">
    <property type="entry name" value="yjeF_cterm"/>
    <property type="match status" value="1"/>
</dbReference>
<feature type="binding site" evidence="6">
    <location>
        <position position="124"/>
    </location>
    <ligand>
        <name>(6S)-NADPHX</name>
        <dbReference type="ChEBI" id="CHEBI:64076"/>
    </ligand>
</feature>
<dbReference type="InterPro" id="IPR000631">
    <property type="entry name" value="CARKD"/>
</dbReference>
<dbReference type="PANTHER" id="PTHR12592:SF0">
    <property type="entry name" value="ATP-DEPENDENT (S)-NAD(P)H-HYDRATE DEHYDRATASE"/>
    <property type="match status" value="1"/>
</dbReference>
<evidence type="ECO:0000256" key="1">
    <source>
        <dbReference type="ARBA" id="ARBA00022741"/>
    </source>
</evidence>
<accession>A0ABW3VHN2</accession>
<dbReference type="CDD" id="cd01171">
    <property type="entry name" value="YXKO-related"/>
    <property type="match status" value="1"/>
</dbReference>
<comment type="cofactor">
    <cofactor evidence="6">
        <name>Mg(2+)</name>
        <dbReference type="ChEBI" id="CHEBI:18420"/>
    </cofactor>
</comment>
<dbReference type="HAMAP" id="MF_01965">
    <property type="entry name" value="NADHX_dehydratase"/>
    <property type="match status" value="1"/>
</dbReference>
<keyword evidence="3 6" id="KW-0521">NADP</keyword>
<keyword evidence="2 6" id="KW-0067">ATP-binding</keyword>
<comment type="caution">
    <text evidence="6">Lacks conserved residue(s) required for the propagation of feature annotation.</text>
</comment>
<gene>
    <name evidence="6" type="primary">nnrD</name>
    <name evidence="8" type="ORF">ACFQ34_14655</name>
</gene>
<dbReference type="EMBL" id="JBHTMB010000133">
    <property type="protein sequence ID" value="MFD1234527.1"/>
    <property type="molecule type" value="Genomic_DNA"/>
</dbReference>
<evidence type="ECO:0000256" key="2">
    <source>
        <dbReference type="ARBA" id="ARBA00022840"/>
    </source>
</evidence>
<name>A0ABW3VHN2_9PSEU</name>
<evidence type="ECO:0000256" key="4">
    <source>
        <dbReference type="ARBA" id="ARBA00023027"/>
    </source>
</evidence>
<keyword evidence="5 6" id="KW-0456">Lyase</keyword>
<evidence type="ECO:0000256" key="6">
    <source>
        <dbReference type="HAMAP-Rule" id="MF_01965"/>
    </source>
</evidence>
<organism evidence="8 9">
    <name type="scientific">Pseudonocardia benzenivorans</name>
    <dbReference type="NCBI Taxonomy" id="228005"/>
    <lineage>
        <taxon>Bacteria</taxon>
        <taxon>Bacillati</taxon>
        <taxon>Actinomycetota</taxon>
        <taxon>Actinomycetes</taxon>
        <taxon>Pseudonocardiales</taxon>
        <taxon>Pseudonocardiaceae</taxon>
        <taxon>Pseudonocardia</taxon>
    </lineage>
</organism>
<comment type="similarity">
    <text evidence="6">Belongs to the NnrD/CARKD family.</text>
</comment>
<feature type="binding site" evidence="6">
    <location>
        <position position="53"/>
    </location>
    <ligand>
        <name>(6S)-NADPHX</name>
        <dbReference type="ChEBI" id="CHEBI:64076"/>
    </ligand>
</feature>
<keyword evidence="4 6" id="KW-0520">NAD</keyword>
<protein>
    <recommendedName>
        <fullName evidence="6">ADP-dependent (S)-NAD(P)H-hydrate dehydratase</fullName>
        <ecNumber evidence="6">4.2.1.136</ecNumber>
    </recommendedName>
    <alternativeName>
        <fullName evidence="6">ADP-dependent NAD(P)HX dehydratase</fullName>
    </alternativeName>
</protein>
<dbReference type="InterPro" id="IPR029056">
    <property type="entry name" value="Ribokinase-like"/>
</dbReference>
<dbReference type="Pfam" id="PF01256">
    <property type="entry name" value="Carb_kinase"/>
    <property type="match status" value="1"/>
</dbReference>
<dbReference type="RefSeq" id="WP_346089835.1">
    <property type="nucleotide sequence ID" value="NZ_BAABKS010000005.1"/>
</dbReference>
<evidence type="ECO:0000256" key="5">
    <source>
        <dbReference type="ARBA" id="ARBA00023239"/>
    </source>
</evidence>
<evidence type="ECO:0000313" key="9">
    <source>
        <dbReference type="Proteomes" id="UP001597182"/>
    </source>
</evidence>
<evidence type="ECO:0000313" key="8">
    <source>
        <dbReference type="EMBL" id="MFD1234527.1"/>
    </source>
</evidence>
<proteinExistence type="inferred from homology"/>
<feature type="binding site" evidence="6">
    <location>
        <position position="240"/>
    </location>
    <ligand>
        <name>(6S)-NADPHX</name>
        <dbReference type="ChEBI" id="CHEBI:64076"/>
    </ligand>
</feature>
<dbReference type="EC" id="4.2.1.136" evidence="6"/>
<evidence type="ECO:0000259" key="7">
    <source>
        <dbReference type="PROSITE" id="PS51383"/>
    </source>
</evidence>
<dbReference type="PANTHER" id="PTHR12592">
    <property type="entry name" value="ATP-DEPENDENT (S)-NAD(P)H-HYDRATE DEHYDRATASE FAMILY MEMBER"/>
    <property type="match status" value="1"/>
</dbReference>
<dbReference type="SUPFAM" id="SSF53613">
    <property type="entry name" value="Ribokinase-like"/>
    <property type="match status" value="1"/>
</dbReference>
<comment type="subunit">
    <text evidence="6">Homotetramer.</text>
</comment>
<keyword evidence="9" id="KW-1185">Reference proteome</keyword>
<comment type="caution">
    <text evidence="8">The sequence shown here is derived from an EMBL/GenBank/DDBJ whole genome shotgun (WGS) entry which is preliminary data.</text>
</comment>
<sequence>MSDPTRSDHGPPSGTVITPAVLREWALPAPRGGAKASRGTALVVGGSRGTPGAVLLAGVAALRAGAGVLQLGAPASIATALGVSVPESLALPLPESPAGCVAADAVDDLAQVLPAADAVLVGPGLFDDEPALQALVTAVLGRVRDDATVVLDGYALRGLEPGTVAALGGRLVVTPNSGETEALLDGVPDAPEPGTEAAAAAVAERLDAVVASGGRIVTPDGRRWADGSGHAGLGTSGSGDVLAGLVVGLLARGATPAQAACWATHVHATAGERLGTRISHVGFLARELLDEAPLVMAELSS</sequence>
<comment type="catalytic activity">
    <reaction evidence="6">
        <text>(6S)-NADHX + ADP = AMP + phosphate + NADH + H(+)</text>
        <dbReference type="Rhea" id="RHEA:32223"/>
        <dbReference type="ChEBI" id="CHEBI:15378"/>
        <dbReference type="ChEBI" id="CHEBI:43474"/>
        <dbReference type="ChEBI" id="CHEBI:57945"/>
        <dbReference type="ChEBI" id="CHEBI:64074"/>
        <dbReference type="ChEBI" id="CHEBI:456215"/>
        <dbReference type="ChEBI" id="CHEBI:456216"/>
        <dbReference type="EC" id="4.2.1.136"/>
    </reaction>
</comment>
<feature type="binding site" evidence="6">
    <location>
        <position position="239"/>
    </location>
    <ligand>
        <name>AMP</name>
        <dbReference type="ChEBI" id="CHEBI:456215"/>
    </ligand>
</feature>